<sequence length="121" mass="14129">MRDVNTGINASFCTPKSHGGLGLRRIRVMNAALLIKWVWRFRKDNDSLWKQNMVMKEIMDGQESHHRHTDAACGEGNNVEREQVDALLNVLSTMLIEEENDYWHWEWDRSEALERLNCGDS</sequence>
<name>A0A7J6V3Y6_THATH</name>
<keyword evidence="2" id="KW-1185">Reference proteome</keyword>
<reference evidence="1 2" key="1">
    <citation type="submission" date="2020-06" db="EMBL/GenBank/DDBJ databases">
        <title>Transcriptomic and genomic resources for Thalictrum thalictroides and T. hernandezii: Facilitating candidate gene discovery in an emerging model plant lineage.</title>
        <authorList>
            <person name="Arias T."/>
            <person name="Riano-Pachon D.M."/>
            <person name="Di Stilio V.S."/>
        </authorList>
    </citation>
    <scope>NUCLEOTIDE SEQUENCE [LARGE SCALE GENOMIC DNA]</scope>
    <source>
        <strain evidence="2">cv. WT478/WT964</strain>
        <tissue evidence="1">Leaves</tissue>
    </source>
</reference>
<proteinExistence type="predicted"/>
<comment type="caution">
    <text evidence="1">The sequence shown here is derived from an EMBL/GenBank/DDBJ whole genome shotgun (WGS) entry which is preliminary data.</text>
</comment>
<gene>
    <name evidence="1" type="ORF">FRX31_030916</name>
</gene>
<evidence type="ECO:0000313" key="1">
    <source>
        <dbReference type="EMBL" id="KAF5179497.1"/>
    </source>
</evidence>
<protein>
    <submittedName>
        <fullName evidence="1">Uncharacterized protein</fullName>
    </submittedName>
</protein>
<evidence type="ECO:0000313" key="2">
    <source>
        <dbReference type="Proteomes" id="UP000554482"/>
    </source>
</evidence>
<dbReference type="OrthoDB" id="1742963at2759"/>
<accession>A0A7J6V3Y6</accession>
<dbReference type="Proteomes" id="UP000554482">
    <property type="component" value="Unassembled WGS sequence"/>
</dbReference>
<dbReference type="AlphaFoldDB" id="A0A7J6V3Y6"/>
<organism evidence="1 2">
    <name type="scientific">Thalictrum thalictroides</name>
    <name type="common">Rue-anemone</name>
    <name type="synonym">Anemone thalictroides</name>
    <dbReference type="NCBI Taxonomy" id="46969"/>
    <lineage>
        <taxon>Eukaryota</taxon>
        <taxon>Viridiplantae</taxon>
        <taxon>Streptophyta</taxon>
        <taxon>Embryophyta</taxon>
        <taxon>Tracheophyta</taxon>
        <taxon>Spermatophyta</taxon>
        <taxon>Magnoliopsida</taxon>
        <taxon>Ranunculales</taxon>
        <taxon>Ranunculaceae</taxon>
        <taxon>Thalictroideae</taxon>
        <taxon>Thalictrum</taxon>
    </lineage>
</organism>
<dbReference type="EMBL" id="JABWDY010038691">
    <property type="protein sequence ID" value="KAF5179497.1"/>
    <property type="molecule type" value="Genomic_DNA"/>
</dbReference>